<reference evidence="2" key="1">
    <citation type="submission" date="2019-08" db="EMBL/GenBank/DDBJ databases">
        <authorList>
            <person name="Kucharzyk K."/>
            <person name="Murdoch R.W."/>
            <person name="Higgins S."/>
            <person name="Loffler F."/>
        </authorList>
    </citation>
    <scope>NUCLEOTIDE SEQUENCE</scope>
</reference>
<dbReference type="InterPro" id="IPR027417">
    <property type="entry name" value="P-loop_NTPase"/>
</dbReference>
<dbReference type="InterPro" id="IPR011335">
    <property type="entry name" value="Restrct_endonuc-II-like"/>
</dbReference>
<dbReference type="AlphaFoldDB" id="A0A645BWG5"/>
<evidence type="ECO:0000259" key="1">
    <source>
        <dbReference type="Pfam" id="PF12705"/>
    </source>
</evidence>
<gene>
    <name evidence="2" type="primary">addA_24</name>
    <name evidence="2" type="ORF">SDC9_114396</name>
</gene>
<feature type="domain" description="PD-(D/E)XK endonuclease-like" evidence="1">
    <location>
        <begin position="126"/>
        <end position="382"/>
    </location>
</feature>
<keyword evidence="2" id="KW-0378">Hydrolase</keyword>
<keyword evidence="2" id="KW-0067">ATP-binding</keyword>
<dbReference type="EC" id="3.6.4.12" evidence="2"/>
<proteinExistence type="predicted"/>
<dbReference type="Gene3D" id="3.30.160.800">
    <property type="match status" value="1"/>
</dbReference>
<comment type="caution">
    <text evidence="2">The sequence shown here is derived from an EMBL/GenBank/DDBJ whole genome shotgun (WGS) entry which is preliminary data.</text>
</comment>
<dbReference type="InterPro" id="IPR011604">
    <property type="entry name" value="PDDEXK-like_dom_sf"/>
</dbReference>
<dbReference type="GO" id="GO:0016787">
    <property type="term" value="F:hydrolase activity"/>
    <property type="evidence" value="ECO:0007669"/>
    <property type="project" value="UniProtKB-KW"/>
</dbReference>
<evidence type="ECO:0000313" key="2">
    <source>
        <dbReference type="EMBL" id="MPM67473.1"/>
    </source>
</evidence>
<dbReference type="InterPro" id="IPR038726">
    <property type="entry name" value="PDDEXK_AddAB-type"/>
</dbReference>
<dbReference type="GO" id="GO:0003678">
    <property type="term" value="F:DNA helicase activity"/>
    <property type="evidence" value="ECO:0007669"/>
    <property type="project" value="UniProtKB-EC"/>
</dbReference>
<keyword evidence="2" id="KW-0547">Nucleotide-binding</keyword>
<protein>
    <submittedName>
        <fullName evidence="2">ATP-dependent helicase/nuclease subunit A</fullName>
        <ecNumber evidence="2">3.6.4.12</ecNumber>
    </submittedName>
</protein>
<dbReference type="SUPFAM" id="SSF52540">
    <property type="entry name" value="P-loop containing nucleoside triphosphate hydrolases"/>
    <property type="match status" value="1"/>
</dbReference>
<organism evidence="2">
    <name type="scientific">bioreactor metagenome</name>
    <dbReference type="NCBI Taxonomy" id="1076179"/>
    <lineage>
        <taxon>unclassified sequences</taxon>
        <taxon>metagenomes</taxon>
        <taxon>ecological metagenomes</taxon>
    </lineage>
</organism>
<sequence>MPDFLKGSDKKEDLTVSGMWHEERETKALLEEEERFWYVASTRARDKLIICGLTKTDSSSGEELPPVEESFLGMLSSSREAGDKWTLCSEEEIAPSYKNKKRTLSGSTESANMLYPKIVSPAKLARLSASAYAMLSWCPTAYRIAYRQGRTMQWTLRGGEGTGGSEFGSLAHWVLSKWDFSKESLSELLPCDNNDESKYEKVLIKVPYELREEFRSVFSRKQIREILSDYAMSEEGKMLSALSSQKGENKLWRETPLRVFDEGLLMVGATDIFWEEADRICLRDWKTTTEEIAPGEYYEEQLKFYAYSMYIFRKDKGLQNKMIEIGINYLRSSSEKKKIIEMSEDALQNTGERVHEAAVSALMDIFDARYEHCTRCPWGEICSKKHV</sequence>
<dbReference type="SUPFAM" id="SSF52980">
    <property type="entry name" value="Restriction endonuclease-like"/>
    <property type="match status" value="1"/>
</dbReference>
<accession>A0A645BWG5</accession>
<keyword evidence="2" id="KW-0347">Helicase</keyword>
<dbReference type="Gene3D" id="3.90.320.10">
    <property type="match status" value="1"/>
</dbReference>
<dbReference type="Pfam" id="PF12705">
    <property type="entry name" value="PDDEXK_1"/>
    <property type="match status" value="1"/>
</dbReference>
<dbReference type="EMBL" id="VSSQ01021712">
    <property type="protein sequence ID" value="MPM67473.1"/>
    <property type="molecule type" value="Genomic_DNA"/>
</dbReference>
<name>A0A645BWG5_9ZZZZ</name>